<keyword evidence="2" id="KW-1185">Reference proteome</keyword>
<evidence type="ECO:0000313" key="2">
    <source>
        <dbReference type="Proteomes" id="UP001249851"/>
    </source>
</evidence>
<reference evidence="1" key="2">
    <citation type="journal article" date="2023" name="Science">
        <title>Genomic signatures of disease resistance in endangered staghorn corals.</title>
        <authorList>
            <person name="Vollmer S.V."/>
            <person name="Selwyn J.D."/>
            <person name="Despard B.A."/>
            <person name="Roesel C.L."/>
        </authorList>
    </citation>
    <scope>NUCLEOTIDE SEQUENCE</scope>
    <source>
        <strain evidence="1">K2</strain>
    </source>
</reference>
<name>A0AAD9V2A3_ACRCE</name>
<reference evidence="1" key="1">
    <citation type="journal article" date="2023" name="G3 (Bethesda)">
        <title>Whole genome assembly and annotation of the endangered Caribbean coral Acropora cervicornis.</title>
        <authorList>
            <person name="Selwyn J.D."/>
            <person name="Vollmer S.V."/>
        </authorList>
    </citation>
    <scope>NUCLEOTIDE SEQUENCE</scope>
    <source>
        <strain evidence="1">K2</strain>
    </source>
</reference>
<sequence length="104" mass="11581">MFDSIPPTRDALFQRVKRTAYQAGHIWGKALITSPLVSSTRHWGCITNSGEWRLLWTTLSEISKSCQELVNCGCKKVCRGGCGCRRVSLRSAALCACQEECDNQ</sequence>
<dbReference type="Proteomes" id="UP001249851">
    <property type="component" value="Unassembled WGS sequence"/>
</dbReference>
<dbReference type="AlphaFoldDB" id="A0AAD9V2A3"/>
<accession>A0AAD9V2A3</accession>
<evidence type="ECO:0000313" key="1">
    <source>
        <dbReference type="EMBL" id="KAK2558603.1"/>
    </source>
</evidence>
<comment type="caution">
    <text evidence="1">The sequence shown here is derived from an EMBL/GenBank/DDBJ whole genome shotgun (WGS) entry which is preliminary data.</text>
</comment>
<gene>
    <name evidence="1" type="ORF">P5673_018784</name>
</gene>
<dbReference type="EMBL" id="JARQWQ010000043">
    <property type="protein sequence ID" value="KAK2558603.1"/>
    <property type="molecule type" value="Genomic_DNA"/>
</dbReference>
<protein>
    <submittedName>
        <fullName evidence="1">Uncharacterized protein</fullName>
    </submittedName>
</protein>
<proteinExistence type="predicted"/>
<organism evidence="1 2">
    <name type="scientific">Acropora cervicornis</name>
    <name type="common">Staghorn coral</name>
    <dbReference type="NCBI Taxonomy" id="6130"/>
    <lineage>
        <taxon>Eukaryota</taxon>
        <taxon>Metazoa</taxon>
        <taxon>Cnidaria</taxon>
        <taxon>Anthozoa</taxon>
        <taxon>Hexacorallia</taxon>
        <taxon>Scleractinia</taxon>
        <taxon>Astrocoeniina</taxon>
        <taxon>Acroporidae</taxon>
        <taxon>Acropora</taxon>
    </lineage>
</organism>